<evidence type="ECO:0000259" key="8">
    <source>
        <dbReference type="Pfam" id="PF02878"/>
    </source>
</evidence>
<evidence type="ECO:0000256" key="6">
    <source>
        <dbReference type="ARBA" id="ARBA00023235"/>
    </source>
</evidence>
<reference evidence="12" key="1">
    <citation type="journal article" date="2019" name="Int. J. Syst. Evol. Microbiol.">
        <title>The Global Catalogue of Microorganisms (GCM) 10K type strain sequencing project: providing services to taxonomists for standard genome sequencing and annotation.</title>
        <authorList>
            <consortium name="The Broad Institute Genomics Platform"/>
            <consortium name="The Broad Institute Genome Sequencing Center for Infectious Disease"/>
            <person name="Wu L."/>
            <person name="Ma J."/>
        </authorList>
    </citation>
    <scope>NUCLEOTIDE SEQUENCE [LARGE SCALE GENOMIC DNA]</scope>
    <source>
        <strain evidence="12">CCUG 59685</strain>
    </source>
</reference>
<comment type="caution">
    <text evidence="11">The sequence shown here is derived from an EMBL/GenBank/DDBJ whole genome shotgun (WGS) entry which is preliminary data.</text>
</comment>
<gene>
    <name evidence="11" type="ORF">ACFQ1T_10665</name>
</gene>
<dbReference type="CDD" id="cd03088">
    <property type="entry name" value="ManB"/>
    <property type="match status" value="1"/>
</dbReference>
<accession>A0ABW3GNA5</accession>
<dbReference type="Gene3D" id="3.30.310.50">
    <property type="entry name" value="Alpha-D-phosphohexomutase, C-terminal domain"/>
    <property type="match status" value="1"/>
</dbReference>
<evidence type="ECO:0000256" key="7">
    <source>
        <dbReference type="RuleBase" id="RU004326"/>
    </source>
</evidence>
<proteinExistence type="inferred from homology"/>
<evidence type="ECO:0000313" key="12">
    <source>
        <dbReference type="Proteomes" id="UP001597106"/>
    </source>
</evidence>
<dbReference type="InterPro" id="IPR036900">
    <property type="entry name" value="A-D-PHexomutase_C_sf"/>
</dbReference>
<evidence type="ECO:0000256" key="5">
    <source>
        <dbReference type="ARBA" id="ARBA00022842"/>
    </source>
</evidence>
<evidence type="ECO:0000259" key="9">
    <source>
        <dbReference type="Pfam" id="PF02879"/>
    </source>
</evidence>
<sequence>MAVTQLKDVIQQSGVAFGTSGARGLVSALTDEVCAAYTQAFACTMQANFRFDKVAIAVDLRPSSLRIAQACASMLRQLGIEAVFCDAIPTPALALYAQTRQIPGIMVTGSHIPFDRNGLKFYRPDGEISKSDEAAMLDCELTERAVDETALSPVNPDAYQEYMQRYIAVAGVNGLSGLKLALYQHSSVGRDLMQALLTSLGAEVICLERSESFVPIDTEAVSAEDVQRGLAWARQYEVDAIISTDGDGDRPLISDECGQWLRGDIVGLLTARALKIDHLAVPVSCNTAIENSGFFKQVIRTRIGSPFVIAGMEQLAAGGASGVAGFEANGGFLLGSPSPQFPALAALPTRDAVLPVVILLTQVKQLGQALSQQVAMLPQRFTASDRLQNFATSKSQALLAEWSVNLDVLVDALKLPFKVSQVDTTDGLRLTLTSNQIVHLRPSGNAPEFRCYVEDVSVAAAMTLLETTLTQLSKFA</sequence>
<comment type="similarity">
    <text evidence="2 7">Belongs to the phosphohexose mutase family.</text>
</comment>
<keyword evidence="5 7" id="KW-0460">Magnesium</keyword>
<evidence type="ECO:0000256" key="2">
    <source>
        <dbReference type="ARBA" id="ARBA00010231"/>
    </source>
</evidence>
<evidence type="ECO:0000259" key="10">
    <source>
        <dbReference type="Pfam" id="PF02880"/>
    </source>
</evidence>
<dbReference type="InterPro" id="IPR005844">
    <property type="entry name" value="A-D-PHexomutase_a/b/a-I"/>
</dbReference>
<evidence type="ECO:0000256" key="4">
    <source>
        <dbReference type="ARBA" id="ARBA00022723"/>
    </source>
</evidence>
<organism evidence="11 12">
    <name type="scientific">Methylophilus glucosoxydans</name>
    <dbReference type="NCBI Taxonomy" id="752553"/>
    <lineage>
        <taxon>Bacteria</taxon>
        <taxon>Pseudomonadati</taxon>
        <taxon>Pseudomonadota</taxon>
        <taxon>Betaproteobacteria</taxon>
        <taxon>Nitrosomonadales</taxon>
        <taxon>Methylophilaceae</taxon>
        <taxon>Methylophilus</taxon>
    </lineage>
</organism>
<feature type="domain" description="Alpha-D-phosphohexomutase alpha/beta/alpha" evidence="8">
    <location>
        <begin position="16"/>
        <end position="134"/>
    </location>
</feature>
<dbReference type="RefSeq" id="WP_379076394.1">
    <property type="nucleotide sequence ID" value="NZ_JBHTJW010000002.1"/>
</dbReference>
<dbReference type="PANTHER" id="PTHR42946">
    <property type="entry name" value="PHOSPHOHEXOSE MUTASE"/>
    <property type="match status" value="1"/>
</dbReference>
<evidence type="ECO:0000313" key="11">
    <source>
        <dbReference type="EMBL" id="MFD0930236.1"/>
    </source>
</evidence>
<dbReference type="PROSITE" id="PS00710">
    <property type="entry name" value="PGM_PMM"/>
    <property type="match status" value="1"/>
</dbReference>
<evidence type="ECO:0000256" key="3">
    <source>
        <dbReference type="ARBA" id="ARBA00022553"/>
    </source>
</evidence>
<dbReference type="InterPro" id="IPR016066">
    <property type="entry name" value="A-D-PHexomutase_CS"/>
</dbReference>
<dbReference type="Pfam" id="PF02880">
    <property type="entry name" value="PGM_PMM_III"/>
    <property type="match status" value="1"/>
</dbReference>
<evidence type="ECO:0000256" key="1">
    <source>
        <dbReference type="ARBA" id="ARBA00001946"/>
    </source>
</evidence>
<keyword evidence="3" id="KW-0597">Phosphoprotein</keyword>
<dbReference type="InterPro" id="IPR016055">
    <property type="entry name" value="A-D-PHexomutase_a/b/a-I/II/III"/>
</dbReference>
<dbReference type="EMBL" id="JBHTJW010000002">
    <property type="protein sequence ID" value="MFD0930236.1"/>
    <property type="molecule type" value="Genomic_DNA"/>
</dbReference>
<keyword evidence="6" id="KW-0413">Isomerase</keyword>
<dbReference type="SUPFAM" id="SSF55957">
    <property type="entry name" value="Phosphoglucomutase, C-terminal domain"/>
    <property type="match status" value="1"/>
</dbReference>
<dbReference type="Pfam" id="PF02878">
    <property type="entry name" value="PGM_PMM_I"/>
    <property type="match status" value="1"/>
</dbReference>
<keyword evidence="4 7" id="KW-0479">Metal-binding</keyword>
<dbReference type="InterPro" id="IPR005845">
    <property type="entry name" value="A-D-PHexomutase_a/b/a-II"/>
</dbReference>
<name>A0ABW3GNA5_9PROT</name>
<protein>
    <submittedName>
        <fullName evidence="11">Phosphomannomutase</fullName>
    </submittedName>
</protein>
<dbReference type="InterPro" id="IPR050060">
    <property type="entry name" value="Phosphoglucosamine_mutase"/>
</dbReference>
<dbReference type="Gene3D" id="3.40.120.10">
    <property type="entry name" value="Alpha-D-Glucose-1,6-Bisphosphate, subunit A, domain 3"/>
    <property type="match status" value="3"/>
</dbReference>
<dbReference type="PANTHER" id="PTHR42946:SF1">
    <property type="entry name" value="PHOSPHOGLUCOMUTASE (ALPHA-D-GLUCOSE-1,6-BISPHOSPHATE-DEPENDENT)"/>
    <property type="match status" value="1"/>
</dbReference>
<dbReference type="Proteomes" id="UP001597106">
    <property type="component" value="Unassembled WGS sequence"/>
</dbReference>
<dbReference type="Pfam" id="PF02879">
    <property type="entry name" value="PGM_PMM_II"/>
    <property type="match status" value="1"/>
</dbReference>
<keyword evidence="12" id="KW-1185">Reference proteome</keyword>
<feature type="domain" description="Alpha-D-phosphohexomutase alpha/beta/alpha" evidence="9">
    <location>
        <begin position="161"/>
        <end position="258"/>
    </location>
</feature>
<dbReference type="InterPro" id="IPR005846">
    <property type="entry name" value="A-D-PHexomutase_a/b/a-III"/>
</dbReference>
<comment type="cofactor">
    <cofactor evidence="1">
        <name>Mg(2+)</name>
        <dbReference type="ChEBI" id="CHEBI:18420"/>
    </cofactor>
</comment>
<dbReference type="SUPFAM" id="SSF53738">
    <property type="entry name" value="Phosphoglucomutase, first 3 domains"/>
    <property type="match status" value="3"/>
</dbReference>
<feature type="domain" description="Alpha-D-phosphohexomutase alpha/beta/alpha" evidence="10">
    <location>
        <begin position="263"/>
        <end position="380"/>
    </location>
</feature>